<evidence type="ECO:0000259" key="9">
    <source>
        <dbReference type="Pfam" id="PF06808"/>
    </source>
</evidence>
<evidence type="ECO:0000256" key="2">
    <source>
        <dbReference type="ARBA" id="ARBA00022475"/>
    </source>
</evidence>
<evidence type="ECO:0000256" key="1">
    <source>
        <dbReference type="ARBA" id="ARBA00004429"/>
    </source>
</evidence>
<organism evidence="10 11">
    <name type="scientific">Antarcticimicrobium sediminis</name>
    <dbReference type="NCBI Taxonomy" id="2546227"/>
    <lineage>
        <taxon>Bacteria</taxon>
        <taxon>Pseudomonadati</taxon>
        <taxon>Pseudomonadota</taxon>
        <taxon>Alphaproteobacteria</taxon>
        <taxon>Rhodobacterales</taxon>
        <taxon>Paracoccaceae</taxon>
        <taxon>Antarcticimicrobium</taxon>
    </lineage>
</organism>
<evidence type="ECO:0000256" key="8">
    <source>
        <dbReference type="SAM" id="Phobius"/>
    </source>
</evidence>
<dbReference type="AlphaFoldDB" id="A0A4V2Z6W9"/>
<dbReference type="Proteomes" id="UP000294662">
    <property type="component" value="Unassembled WGS sequence"/>
</dbReference>
<reference evidence="10 11" key="1">
    <citation type="submission" date="2019-03" db="EMBL/GenBank/DDBJ databases">
        <authorList>
            <person name="Zhang S."/>
        </authorList>
    </citation>
    <scope>NUCLEOTIDE SEQUENCE [LARGE SCALE GENOMIC DNA]</scope>
    <source>
        <strain evidence="10 11">S4J41</strain>
    </source>
</reference>
<comment type="caution">
    <text evidence="10">The sequence shown here is derived from an EMBL/GenBank/DDBJ whole genome shotgun (WGS) entry which is preliminary data.</text>
</comment>
<feature type="transmembrane region" description="Helical" evidence="8">
    <location>
        <begin position="298"/>
        <end position="315"/>
    </location>
</feature>
<keyword evidence="6 8" id="KW-0472">Membrane</keyword>
<feature type="transmembrane region" description="Helical" evidence="8">
    <location>
        <begin position="327"/>
        <end position="349"/>
    </location>
</feature>
<accession>A0A4V2Z6W9</accession>
<protein>
    <submittedName>
        <fullName evidence="10">TRAP transporter large permease subunit</fullName>
    </submittedName>
</protein>
<comment type="function">
    <text evidence="7">Part of the tripartite ATP-independent periplasmic (TRAP) transport system.</text>
</comment>
<feature type="transmembrane region" description="Helical" evidence="8">
    <location>
        <begin position="402"/>
        <end position="432"/>
    </location>
</feature>
<feature type="transmembrane region" description="Helical" evidence="8">
    <location>
        <begin position="444"/>
        <end position="470"/>
    </location>
</feature>
<evidence type="ECO:0000313" key="11">
    <source>
        <dbReference type="Proteomes" id="UP000294662"/>
    </source>
</evidence>
<dbReference type="PANTHER" id="PTHR33362:SF7">
    <property type="entry name" value="SLL1103 PROTEIN"/>
    <property type="match status" value="1"/>
</dbReference>
<gene>
    <name evidence="10" type="ORF">E1B25_19705</name>
</gene>
<feature type="transmembrane region" description="Helical" evidence="8">
    <location>
        <begin position="7"/>
        <end position="29"/>
    </location>
</feature>
<keyword evidence="4 8" id="KW-0812">Transmembrane</keyword>
<evidence type="ECO:0000256" key="6">
    <source>
        <dbReference type="ARBA" id="ARBA00023136"/>
    </source>
</evidence>
<feature type="transmembrane region" description="Helical" evidence="8">
    <location>
        <begin position="253"/>
        <end position="286"/>
    </location>
</feature>
<dbReference type="GO" id="GO:0022857">
    <property type="term" value="F:transmembrane transporter activity"/>
    <property type="evidence" value="ECO:0007669"/>
    <property type="project" value="UniProtKB-UniRule"/>
</dbReference>
<dbReference type="EMBL" id="SMFP01000020">
    <property type="protein sequence ID" value="TDE34336.1"/>
    <property type="molecule type" value="Genomic_DNA"/>
</dbReference>
<keyword evidence="11" id="KW-1185">Reference proteome</keyword>
<feature type="transmembrane region" description="Helical" evidence="8">
    <location>
        <begin position="105"/>
        <end position="134"/>
    </location>
</feature>
<sequence>MIIHEIFLAGMILGLFAGILSGIPAMLAIAGVPLLTAVIGATVGAFDLGFLNFFPARVYGAMSNPLLMAVPLFVLMGVLLEKSRLAESMLEVLGRMLGGSTRGMALSVLVFSAIIAASTGIVGATVVMLVLISLPAMLDAGVPKRMATGIICASGTLGQIIPPSILLVLLGDQIGNTYLEAQQKSGNFAPDPVSVGDLFAGALLPGLVLVGLYALYIFVGLRPVAKPSGPARAAVAAAPVGLREILSSFAPPLLLILAVLGSILVGIATTTEAAGLGAIGALMLAAYRGGLPGLQRNLVLSGVLAAFALMMLRLFSDARSESAGLGVLAAVLAVLLVLGVAVAGWRLWFARLLQGAVRDTLRISGMVFGIVVAASLLALVFRGFGGDEIVMAAMEALPGGEWGALAAVMLVVFLLGFVLEAVEIIYIVVPLLGPPLLGGDISPVWFGVLLAMNLQTSFLTPPFGFALFYFRSTAPRHITTTDIYIGVAPFVVLQLVGLGLLIAFPALATWLPDQVFGR</sequence>
<dbReference type="PANTHER" id="PTHR33362">
    <property type="entry name" value="SIALIC ACID TRAP TRANSPORTER PERMEASE PROTEIN SIAT-RELATED"/>
    <property type="match status" value="1"/>
</dbReference>
<evidence type="ECO:0000256" key="3">
    <source>
        <dbReference type="ARBA" id="ARBA00022519"/>
    </source>
</evidence>
<name>A0A4V2Z6W9_9RHOB</name>
<dbReference type="Pfam" id="PF06808">
    <property type="entry name" value="DctM"/>
    <property type="match status" value="1"/>
</dbReference>
<dbReference type="GO" id="GO:0005886">
    <property type="term" value="C:plasma membrane"/>
    <property type="evidence" value="ECO:0007669"/>
    <property type="project" value="UniProtKB-SubCell"/>
</dbReference>
<feature type="transmembrane region" description="Helical" evidence="8">
    <location>
        <begin position="361"/>
        <end position="381"/>
    </location>
</feature>
<proteinExistence type="predicted"/>
<evidence type="ECO:0000256" key="5">
    <source>
        <dbReference type="ARBA" id="ARBA00022989"/>
    </source>
</evidence>
<keyword evidence="7" id="KW-0813">Transport</keyword>
<evidence type="ECO:0000256" key="4">
    <source>
        <dbReference type="ARBA" id="ARBA00022692"/>
    </source>
</evidence>
<feature type="domain" description="TRAP C4-dicarboxylate transport system permease DctM subunit" evidence="9">
    <location>
        <begin position="14"/>
        <end position="334"/>
    </location>
</feature>
<keyword evidence="2" id="KW-1003">Cell membrane</keyword>
<dbReference type="InterPro" id="IPR010656">
    <property type="entry name" value="DctM"/>
</dbReference>
<feature type="transmembrane region" description="Helical" evidence="8">
    <location>
        <begin position="146"/>
        <end position="170"/>
    </location>
</feature>
<feature type="transmembrane region" description="Helical" evidence="8">
    <location>
        <begin position="35"/>
        <end position="54"/>
    </location>
</feature>
<feature type="transmembrane region" description="Helical" evidence="8">
    <location>
        <begin position="482"/>
        <end position="508"/>
    </location>
</feature>
<keyword evidence="3 7" id="KW-0997">Cell inner membrane</keyword>
<evidence type="ECO:0000313" key="10">
    <source>
        <dbReference type="EMBL" id="TDE34336.1"/>
    </source>
</evidence>
<feature type="transmembrane region" description="Helical" evidence="8">
    <location>
        <begin position="66"/>
        <end position="85"/>
    </location>
</feature>
<keyword evidence="5 8" id="KW-1133">Transmembrane helix</keyword>
<dbReference type="OrthoDB" id="7339120at2"/>
<dbReference type="InterPro" id="IPR004681">
    <property type="entry name" value="TRAP_DctM"/>
</dbReference>
<evidence type="ECO:0000256" key="7">
    <source>
        <dbReference type="RuleBase" id="RU369079"/>
    </source>
</evidence>
<feature type="transmembrane region" description="Helical" evidence="8">
    <location>
        <begin position="198"/>
        <end position="219"/>
    </location>
</feature>
<dbReference type="RefSeq" id="WP_132831297.1">
    <property type="nucleotide sequence ID" value="NZ_SMFP01000020.1"/>
</dbReference>
<comment type="subcellular location">
    <subcellularLocation>
        <location evidence="1 7">Cell inner membrane</location>
        <topology evidence="1 7">Multi-pass membrane protein</topology>
    </subcellularLocation>
</comment>